<accession>A0A162YL45</accession>
<dbReference type="STRING" id="763407.A0A162YL45"/>
<dbReference type="Proteomes" id="UP000077315">
    <property type="component" value="Unassembled WGS sequence"/>
</dbReference>
<feature type="region of interest" description="Disordered" evidence="1">
    <location>
        <begin position="890"/>
        <end position="979"/>
    </location>
</feature>
<evidence type="ECO:0008006" key="4">
    <source>
        <dbReference type="Google" id="ProtNLM"/>
    </source>
</evidence>
<evidence type="ECO:0000313" key="2">
    <source>
        <dbReference type="EMBL" id="OAD81445.1"/>
    </source>
</evidence>
<feature type="compositionally biased region" description="Low complexity" evidence="1">
    <location>
        <begin position="899"/>
        <end position="975"/>
    </location>
</feature>
<name>A0A162YL45_PHYB8</name>
<dbReference type="AlphaFoldDB" id="A0A162YL45"/>
<dbReference type="VEuPathDB" id="FungiDB:PHYBLDRAFT_138995"/>
<dbReference type="InParanoid" id="A0A162YL45"/>
<evidence type="ECO:0000313" key="3">
    <source>
        <dbReference type="Proteomes" id="UP000077315"/>
    </source>
</evidence>
<dbReference type="EMBL" id="KV440971">
    <property type="protein sequence ID" value="OAD81445.1"/>
    <property type="molecule type" value="Genomic_DNA"/>
</dbReference>
<dbReference type="OrthoDB" id="2290508at2759"/>
<gene>
    <name evidence="2" type="ORF">PHYBLDRAFT_138995</name>
</gene>
<organism evidence="2 3">
    <name type="scientific">Phycomyces blakesleeanus (strain ATCC 8743b / DSM 1359 / FGSC 10004 / NBRC 33097 / NRRL 1555)</name>
    <dbReference type="NCBI Taxonomy" id="763407"/>
    <lineage>
        <taxon>Eukaryota</taxon>
        <taxon>Fungi</taxon>
        <taxon>Fungi incertae sedis</taxon>
        <taxon>Mucoromycota</taxon>
        <taxon>Mucoromycotina</taxon>
        <taxon>Mucoromycetes</taxon>
        <taxon>Mucorales</taxon>
        <taxon>Phycomycetaceae</taxon>
        <taxon>Phycomyces</taxon>
    </lineage>
</organism>
<dbReference type="Gene3D" id="1.20.58.2130">
    <property type="match status" value="1"/>
</dbReference>
<feature type="region of interest" description="Disordered" evidence="1">
    <location>
        <begin position="442"/>
        <end position="476"/>
    </location>
</feature>
<proteinExistence type="predicted"/>
<feature type="compositionally biased region" description="Polar residues" evidence="1">
    <location>
        <begin position="630"/>
        <end position="642"/>
    </location>
</feature>
<protein>
    <recommendedName>
        <fullName evidence="4">DNA replication regulator Sld3 C-terminal domain-containing protein</fullName>
    </recommendedName>
</protein>
<evidence type="ECO:0000256" key="1">
    <source>
        <dbReference type="SAM" id="MobiDB-lite"/>
    </source>
</evidence>
<feature type="region of interest" description="Disordered" evidence="1">
    <location>
        <begin position="621"/>
        <end position="649"/>
    </location>
</feature>
<keyword evidence="3" id="KW-1185">Reference proteome</keyword>
<dbReference type="GeneID" id="28991032"/>
<reference evidence="3" key="1">
    <citation type="submission" date="2015-06" db="EMBL/GenBank/DDBJ databases">
        <title>Expansion of signal transduction pathways in fungi by whole-genome duplication.</title>
        <authorList>
            <consortium name="DOE Joint Genome Institute"/>
            <person name="Corrochano L.M."/>
            <person name="Kuo A."/>
            <person name="Marcet-Houben M."/>
            <person name="Polaino S."/>
            <person name="Salamov A."/>
            <person name="Villalobos J.M."/>
            <person name="Alvarez M.I."/>
            <person name="Avalos J."/>
            <person name="Benito E.P."/>
            <person name="Benoit I."/>
            <person name="Burger G."/>
            <person name="Camino L.P."/>
            <person name="Canovas D."/>
            <person name="Cerda-Olmedo E."/>
            <person name="Cheng J.-F."/>
            <person name="Dominguez A."/>
            <person name="Elias M."/>
            <person name="Eslava A.P."/>
            <person name="Glaser F."/>
            <person name="Grimwood J."/>
            <person name="Gutierrez G."/>
            <person name="Heitman J."/>
            <person name="Henrissat B."/>
            <person name="Iturriaga E.A."/>
            <person name="Lang B.F."/>
            <person name="Lavin J.L."/>
            <person name="Lee S."/>
            <person name="Li W."/>
            <person name="Lindquist E."/>
            <person name="Lopez-Garcia S."/>
            <person name="Luque E.M."/>
            <person name="Marcos A.T."/>
            <person name="Martin J."/>
            <person name="McCluskey K."/>
            <person name="Medina H.R."/>
            <person name="Miralles-Duran A."/>
            <person name="Miyazaki A."/>
            <person name="Munoz-Torres E."/>
            <person name="Oguiza J.A."/>
            <person name="Ohm R."/>
            <person name="Olmedo M."/>
            <person name="Orejas M."/>
            <person name="Ortiz-Castellanos L."/>
            <person name="Pisabarro A.G."/>
            <person name="Rodriguez-Romero J."/>
            <person name="Ruiz-Herrera J."/>
            <person name="Ruiz-Vazquez R."/>
            <person name="Sanz C."/>
            <person name="Schackwitz W."/>
            <person name="Schmutz J."/>
            <person name="Shahriari M."/>
            <person name="Shelest E."/>
            <person name="Silva-Franco F."/>
            <person name="Soanes D."/>
            <person name="Syed K."/>
            <person name="Tagua V.G."/>
            <person name="Talbot N.J."/>
            <person name="Thon M."/>
            <person name="De vries R.P."/>
            <person name="Wiebenga A."/>
            <person name="Yadav J.S."/>
            <person name="Braun E.L."/>
            <person name="Baker S."/>
            <person name="Garre V."/>
            <person name="Horwitz B."/>
            <person name="Torres-Martinez S."/>
            <person name="Idnurm A."/>
            <person name="Herrera-Estrella A."/>
            <person name="Gabaldon T."/>
            <person name="Grigoriev I.V."/>
        </authorList>
    </citation>
    <scope>NUCLEOTIDE SEQUENCE [LARGE SCALE GENOMIC DNA]</scope>
    <source>
        <strain evidence="3">NRRL 1555(-)</strain>
    </source>
</reference>
<sequence length="1079" mass="122375">MPNENSSRVIFLIDTRDPLIDASKIKQIALQILLYFYDCVDKEVTWGYRFFNSESAAVDAAKYPLYSFTPEHINAFKAKCSQRLRQDSKSPVSSTSTSSFPFSSFSAAASANSSVFSFMTNTNMNMNTNMNTNSSSINFVGNKRQTTSYSVLKETMMQILAEFQWAGTDSYLSTIKSRQKSKAVCFRSNKPGQEGVNIKNHVYMITNCPDTYDSMLRYVGYTNLEDPDATDDQKIEHLARSIHFMAQDVQKSLLQTYIKRQISFNWINTLEKPNETEQNKSFQKLISHGLSKFLSLFGGHMIPYYLPLVNHTKYGCSFTTIFSSYCSSEIDTVVNKNSETMITNPAHSVEAYLTHIKIEHQKANTSFWEGEFYLGHDAYFLSERQGARKEYQVRLKPFFRTTRELPLEERNFSTSINDLFSRVNVFHTVALIHNTEVRAEWFENDESESESKSKSKSKSNPDSESDSGGLSPGHSPAKRVEFVMTSKEPVPETFMDLIDSLIASHQVILVDLQARRASRSTGPHPHSQALLQPLTSGFMNVILLTKPVGADELQSLESGARFPKTHPPETTQLDIPALLETAPYSIRVVNHYRRSKAPLVPIVLNESPNVLELLKAHKEKKKAEEEARSQQKVKSKPTNTNKKTVDTPIASLPRDEDEFIITVKKLYLEALYTGKWTHLGMMKNLASCVSSARNYCTLDIITLLSIWTKSWIDVDNHHREIEDQLNDVQDCVDLEESRYISVWEEEQLMNANSSRREVLLKLLKMRETKLQITLYLTILSLKKEMRSNEHGKRQKRHNEDDDGITNWKPMDRYSTLPEELVDIFLDRIQIWEVASSIRDELVEINAEREGSKTQSPIDSADISLRTFVKNVAKCFSDALPDVVRSYREKIDDDDDHESSQTSDTKSSKSSWSYSNPKKMRKTSSMSKPSRTRSSNSVTSSSSTATAGATASTSSSISTLTSTSTSTNTTSTNRATRVPDLSFMRREVDLVQKPRKEVVRRPGEASRVIDAKVERSKVDGKPTIKRVGSFTTSARSTKPTAPDDLTQYSQKVQLRRPLSPTTPITRMSRQFGFDFNIGDE</sequence>
<dbReference type="RefSeq" id="XP_018299485.1">
    <property type="nucleotide sequence ID" value="XM_018430126.1"/>
</dbReference>